<name>A0A0D2E852_9EURO</name>
<evidence type="ECO:0000256" key="2">
    <source>
        <dbReference type="ARBA" id="ARBA00022448"/>
    </source>
</evidence>
<dbReference type="Pfam" id="PF06609">
    <property type="entry name" value="TRI12"/>
    <property type="match status" value="1"/>
</dbReference>
<keyword evidence="4 6" id="KW-1133">Transmembrane helix</keyword>
<keyword evidence="5 6" id="KW-0472">Membrane</keyword>
<gene>
    <name evidence="7" type="ORF">PV05_10312</name>
</gene>
<dbReference type="InterPro" id="IPR036259">
    <property type="entry name" value="MFS_trans_sf"/>
</dbReference>
<dbReference type="EMBL" id="KN847322">
    <property type="protein sequence ID" value="KIW51608.1"/>
    <property type="molecule type" value="Genomic_DNA"/>
</dbReference>
<dbReference type="InterPro" id="IPR010573">
    <property type="entry name" value="MFS_Str1/Tri12-like"/>
</dbReference>
<keyword evidence="3 6" id="KW-0812">Transmembrane</keyword>
<dbReference type="RefSeq" id="XP_013312192.1">
    <property type="nucleotide sequence ID" value="XM_013456738.1"/>
</dbReference>
<evidence type="ECO:0000256" key="3">
    <source>
        <dbReference type="ARBA" id="ARBA00022692"/>
    </source>
</evidence>
<dbReference type="Proteomes" id="UP000054342">
    <property type="component" value="Unassembled WGS sequence"/>
</dbReference>
<organism evidence="7 8">
    <name type="scientific">Exophiala xenobiotica</name>
    <dbReference type="NCBI Taxonomy" id="348802"/>
    <lineage>
        <taxon>Eukaryota</taxon>
        <taxon>Fungi</taxon>
        <taxon>Dikarya</taxon>
        <taxon>Ascomycota</taxon>
        <taxon>Pezizomycotina</taxon>
        <taxon>Eurotiomycetes</taxon>
        <taxon>Chaetothyriomycetidae</taxon>
        <taxon>Chaetothyriales</taxon>
        <taxon>Herpotrichiellaceae</taxon>
        <taxon>Exophiala</taxon>
    </lineage>
</organism>
<accession>A0A0D2E852</accession>
<feature type="transmembrane region" description="Helical" evidence="6">
    <location>
        <begin position="282"/>
        <end position="303"/>
    </location>
</feature>
<dbReference type="SUPFAM" id="SSF103473">
    <property type="entry name" value="MFS general substrate transporter"/>
    <property type="match status" value="1"/>
</dbReference>
<feature type="transmembrane region" description="Helical" evidence="6">
    <location>
        <begin position="134"/>
        <end position="155"/>
    </location>
</feature>
<feature type="transmembrane region" description="Helical" evidence="6">
    <location>
        <begin position="20"/>
        <end position="40"/>
    </location>
</feature>
<evidence type="ECO:0000256" key="1">
    <source>
        <dbReference type="ARBA" id="ARBA00004141"/>
    </source>
</evidence>
<evidence type="ECO:0000256" key="5">
    <source>
        <dbReference type="ARBA" id="ARBA00023136"/>
    </source>
</evidence>
<dbReference type="AlphaFoldDB" id="A0A0D2E852"/>
<feature type="transmembrane region" description="Helical" evidence="6">
    <location>
        <begin position="315"/>
        <end position="334"/>
    </location>
</feature>
<dbReference type="PANTHER" id="PTHR23501">
    <property type="entry name" value="MAJOR FACILITATOR SUPERFAMILY"/>
    <property type="match status" value="1"/>
</dbReference>
<proteinExistence type="predicted"/>
<feature type="transmembrane region" description="Helical" evidence="6">
    <location>
        <begin position="104"/>
        <end position="122"/>
    </location>
</feature>
<dbReference type="GO" id="GO:0005886">
    <property type="term" value="C:plasma membrane"/>
    <property type="evidence" value="ECO:0007669"/>
    <property type="project" value="TreeGrafter"/>
</dbReference>
<feature type="transmembrane region" description="Helical" evidence="6">
    <location>
        <begin position="246"/>
        <end position="262"/>
    </location>
</feature>
<feature type="transmembrane region" description="Helical" evidence="6">
    <location>
        <begin position="175"/>
        <end position="194"/>
    </location>
</feature>
<dbReference type="PANTHER" id="PTHR23501:SF195">
    <property type="entry name" value="PEP5"/>
    <property type="match status" value="1"/>
</dbReference>
<evidence type="ECO:0008006" key="9">
    <source>
        <dbReference type="Google" id="ProtNLM"/>
    </source>
</evidence>
<feature type="transmembrane region" description="Helical" evidence="6">
    <location>
        <begin position="47"/>
        <end position="66"/>
    </location>
</feature>
<evidence type="ECO:0000256" key="4">
    <source>
        <dbReference type="ARBA" id="ARBA00022989"/>
    </source>
</evidence>
<dbReference type="HOGENOM" id="CLU_000960_25_2_1"/>
<evidence type="ECO:0000256" key="6">
    <source>
        <dbReference type="SAM" id="Phobius"/>
    </source>
</evidence>
<dbReference type="GeneID" id="25332220"/>
<protein>
    <recommendedName>
        <fullName evidence="9">Major facilitator superfamily (MFS) profile domain-containing protein</fullName>
    </recommendedName>
</protein>
<evidence type="ECO:0000313" key="8">
    <source>
        <dbReference type="Proteomes" id="UP000054342"/>
    </source>
</evidence>
<feature type="transmembrane region" description="Helical" evidence="6">
    <location>
        <begin position="463"/>
        <end position="482"/>
    </location>
</feature>
<feature type="transmembrane region" description="Helical" evidence="6">
    <location>
        <begin position="340"/>
        <end position="361"/>
    </location>
</feature>
<feature type="transmembrane region" description="Helical" evidence="6">
    <location>
        <begin position="72"/>
        <end position="92"/>
    </location>
</feature>
<evidence type="ECO:0000313" key="7">
    <source>
        <dbReference type="EMBL" id="KIW51608.1"/>
    </source>
</evidence>
<dbReference type="Gene3D" id="1.20.1250.20">
    <property type="entry name" value="MFS general substrate transporter like domains"/>
    <property type="match status" value="1"/>
</dbReference>
<keyword evidence="8" id="KW-1185">Reference proteome</keyword>
<feature type="transmembrane region" description="Helical" evidence="6">
    <location>
        <begin position="206"/>
        <end position="225"/>
    </location>
</feature>
<reference evidence="7 8" key="1">
    <citation type="submission" date="2015-01" db="EMBL/GenBank/DDBJ databases">
        <title>The Genome Sequence of Exophiala xenobiotica CBS118157.</title>
        <authorList>
            <consortium name="The Broad Institute Genomics Platform"/>
            <person name="Cuomo C."/>
            <person name="de Hoog S."/>
            <person name="Gorbushina A."/>
            <person name="Stielow B."/>
            <person name="Teixiera M."/>
            <person name="Abouelleil A."/>
            <person name="Chapman S.B."/>
            <person name="Priest M."/>
            <person name="Young S.K."/>
            <person name="Wortman J."/>
            <person name="Nusbaum C."/>
            <person name="Birren B."/>
        </authorList>
    </citation>
    <scope>NUCLEOTIDE SEQUENCE [LARGE SCALE GENOMIC DNA]</scope>
    <source>
        <strain evidence="7 8">CBS 118157</strain>
    </source>
</reference>
<keyword evidence="2" id="KW-0813">Transport</keyword>
<comment type="subcellular location">
    <subcellularLocation>
        <location evidence="1">Membrane</location>
        <topology evidence="1">Multi-pass membrane protein</topology>
    </subcellularLocation>
</comment>
<dbReference type="GO" id="GO:0022857">
    <property type="term" value="F:transmembrane transporter activity"/>
    <property type="evidence" value="ECO:0007669"/>
    <property type="project" value="InterPro"/>
</dbReference>
<dbReference type="OrthoDB" id="4139357at2759"/>
<sequence>MASIGGFIGNEFGELDKYVWFIPARTISITICFLLCGANTDLLGRRWFLVIGNFICVAGHLVTASSKNANSVIAGMAIAGFGGGNCQVAFALSELLPNKWRHIGVVIADSTTLMAVILAPVTARYGYETGSWKWNFWAAAIAQFASFLGLLFLYYLQHIRQYGIPIKQMVKEVDYVGGILFVAGALPVLMGIVWTTTYPSNDPHVIAPLIIGFFFIVCFALWERFSDTKHPLTPTYVFTASHGRDLTAPLIALGVVNMFYYSSSILWPTMINVFYTNGGTDWKYGIVLSVIQGLAITLGALLLSEFGSKIRNWQWQLTGSVFVMVGFGGLLALATPERKGMMIAFVFMSQVGYGYAIYLAIAVSQMGVDHKDLGFSGGIAGVSRFAAGPIAAAIYPTVLTNVTNEWTKKLVHTAAIAAGLPRSGVDKLMTLIGTPALAATYSKSIVAAVGGAVEQAYVHRIKVTAYTSLGFGIVGFLACLCCKDVDAKMNNKIEVYLENAELADRNKYH</sequence>